<dbReference type="GO" id="GO:0030145">
    <property type="term" value="F:manganese ion binding"/>
    <property type="evidence" value="ECO:0007669"/>
    <property type="project" value="InterPro"/>
</dbReference>
<evidence type="ECO:0000256" key="4">
    <source>
        <dbReference type="ARBA" id="ARBA00022801"/>
    </source>
</evidence>
<keyword evidence="9" id="KW-1185">Reference proteome</keyword>
<dbReference type="InterPro" id="IPR036005">
    <property type="entry name" value="Creatinase/aminopeptidase-like"/>
</dbReference>
<dbReference type="PROSITE" id="PS00491">
    <property type="entry name" value="PROLINE_PEPTIDASE"/>
    <property type="match status" value="1"/>
</dbReference>
<keyword evidence="3 6" id="KW-0479">Metal-binding</keyword>
<dbReference type="SMART" id="SM01011">
    <property type="entry name" value="AMP_N"/>
    <property type="match status" value="1"/>
</dbReference>
<dbReference type="InterPro" id="IPR052433">
    <property type="entry name" value="X-Pro_dipept-like"/>
</dbReference>
<comment type="cofactor">
    <cofactor evidence="1">
        <name>Mn(2+)</name>
        <dbReference type="ChEBI" id="CHEBI:29035"/>
    </cofactor>
</comment>
<dbReference type="InterPro" id="IPR029149">
    <property type="entry name" value="Creatin/AminoP/Spt16_N"/>
</dbReference>
<accession>A0AAD9FNQ8</accession>
<dbReference type="Proteomes" id="UP001182556">
    <property type="component" value="Unassembled WGS sequence"/>
</dbReference>
<comment type="caution">
    <text evidence="8">The sequence shown here is derived from an EMBL/GenBank/DDBJ whole genome shotgun (WGS) entry which is preliminary data.</text>
</comment>
<protein>
    <submittedName>
        <fullName evidence="8">Prolidase</fullName>
    </submittedName>
</protein>
<dbReference type="Gene3D" id="3.40.350.10">
    <property type="entry name" value="Creatinase/prolidase N-terminal domain"/>
    <property type="match status" value="1"/>
</dbReference>
<dbReference type="InterPro" id="IPR000994">
    <property type="entry name" value="Pept_M24"/>
</dbReference>
<dbReference type="InterPro" id="IPR001131">
    <property type="entry name" value="Peptidase_M24B_aminopep-P_CS"/>
</dbReference>
<dbReference type="GO" id="GO:0070006">
    <property type="term" value="F:metalloaminopeptidase activity"/>
    <property type="evidence" value="ECO:0007669"/>
    <property type="project" value="InterPro"/>
</dbReference>
<dbReference type="Pfam" id="PF00557">
    <property type="entry name" value="Peptidase_M24"/>
    <property type="match status" value="1"/>
</dbReference>
<dbReference type="Pfam" id="PF05195">
    <property type="entry name" value="AMP_N"/>
    <property type="match status" value="1"/>
</dbReference>
<evidence type="ECO:0000256" key="2">
    <source>
        <dbReference type="ARBA" id="ARBA00008766"/>
    </source>
</evidence>
<evidence type="ECO:0000259" key="7">
    <source>
        <dbReference type="SMART" id="SM01011"/>
    </source>
</evidence>
<evidence type="ECO:0000256" key="1">
    <source>
        <dbReference type="ARBA" id="ARBA00001936"/>
    </source>
</evidence>
<dbReference type="GO" id="GO:0006508">
    <property type="term" value="P:proteolysis"/>
    <property type="evidence" value="ECO:0007669"/>
    <property type="project" value="TreeGrafter"/>
</dbReference>
<gene>
    <name evidence="8" type="ORF">DB88DRAFT_491801</name>
</gene>
<evidence type="ECO:0000256" key="5">
    <source>
        <dbReference type="ARBA" id="ARBA00023211"/>
    </source>
</evidence>
<reference evidence="8" key="1">
    <citation type="submission" date="2023-02" db="EMBL/GenBank/DDBJ databases">
        <title>Identification and recombinant expression of a fungal hydrolase from Papiliotrema laurentii that hydrolyzes apple cutin and clears colloidal polyester polyurethane.</title>
        <authorList>
            <consortium name="DOE Joint Genome Institute"/>
            <person name="Roman V.A."/>
            <person name="Bojanowski C."/>
            <person name="Crable B.R."/>
            <person name="Wagner D.N."/>
            <person name="Hung C.S."/>
            <person name="Nadeau L.J."/>
            <person name="Schratz L."/>
            <person name="Haridas S."/>
            <person name="Pangilinan J."/>
            <person name="Lipzen A."/>
            <person name="Na H."/>
            <person name="Yan M."/>
            <person name="Ng V."/>
            <person name="Grigoriev I.V."/>
            <person name="Spatafora J.W."/>
            <person name="Barlow D."/>
            <person name="Biffinger J."/>
            <person name="Kelley-Loughnane N."/>
            <person name="Varaljay V.A."/>
            <person name="Crookes-Goodson W.J."/>
        </authorList>
    </citation>
    <scope>NUCLEOTIDE SEQUENCE</scope>
    <source>
        <strain evidence="8">5307AH</strain>
    </source>
</reference>
<dbReference type="CDD" id="cd01087">
    <property type="entry name" value="Prolidase"/>
    <property type="match status" value="1"/>
</dbReference>
<sequence length="560" mass="61771">MNSKYPARAHALKVLHELGKLVAEGDRGKAHGIFVQSAPVMNRHDTDRELPFHQEANFTYLTGCRTPNSSLFILFTFPSKPAMEVPDAQHKLFVPKADPLETMWSVTPPTLDESRALFDSDNISYLDELEDALEQAVARAKEANKGPLILHTLPDTLEFPALPPSVTANLQGPNAAVARNTDYLLDALQIARLTKDEFEIDLIREANRISSAAHEVLMRELGRFANKRQAGGVTNDKKRTGKEGLTEWEVESEGDAEALFVATCRRAGAEQAYLPICASGSRASTLHYVCNDRLFPSTSTPRQAGDTSFTPRELQRGCCGSDGHDHASPSSLHDGAFEPQVLLIDAGCEWLDYASDITRTIPVGNGGKYTEKGGHIYELVLRMQKECEALVKPGIHWDTLHLHAHRVLIEGFLSLGIFTGTPEAILQSGITAAFFPHGLGHSLGLDVHDSRQYLKRVHLDIPDEVKATPSKLYDYLRIRRPLELGMVLTVEPGCYFAPQLMEEHGVWDSQFVDASKLKEYVPVGGVRIEDVVVVRTNGMDNLTTVGRERSWVEAACSGSS</sequence>
<dbReference type="EMBL" id="JAODAN010000006">
    <property type="protein sequence ID" value="KAK1923609.1"/>
    <property type="molecule type" value="Genomic_DNA"/>
</dbReference>
<dbReference type="PANTHER" id="PTHR43226">
    <property type="entry name" value="XAA-PRO AMINOPEPTIDASE 3"/>
    <property type="match status" value="1"/>
</dbReference>
<evidence type="ECO:0000256" key="3">
    <source>
        <dbReference type="ARBA" id="ARBA00022723"/>
    </source>
</evidence>
<keyword evidence="5" id="KW-0464">Manganese</keyword>
<evidence type="ECO:0000256" key="6">
    <source>
        <dbReference type="RuleBase" id="RU000590"/>
    </source>
</evidence>
<dbReference type="AlphaFoldDB" id="A0AAD9FNQ8"/>
<dbReference type="InterPro" id="IPR007865">
    <property type="entry name" value="Aminopep_P_N"/>
</dbReference>
<feature type="domain" description="Aminopeptidase P N-terminal" evidence="7">
    <location>
        <begin position="5"/>
        <end position="158"/>
    </location>
</feature>
<name>A0AAD9FNQ8_PAPLA</name>
<evidence type="ECO:0000313" key="8">
    <source>
        <dbReference type="EMBL" id="KAK1923609.1"/>
    </source>
</evidence>
<evidence type="ECO:0000313" key="9">
    <source>
        <dbReference type="Proteomes" id="UP001182556"/>
    </source>
</evidence>
<keyword evidence="4" id="KW-0378">Hydrolase</keyword>
<organism evidence="8 9">
    <name type="scientific">Papiliotrema laurentii</name>
    <name type="common">Cryptococcus laurentii</name>
    <dbReference type="NCBI Taxonomy" id="5418"/>
    <lineage>
        <taxon>Eukaryota</taxon>
        <taxon>Fungi</taxon>
        <taxon>Dikarya</taxon>
        <taxon>Basidiomycota</taxon>
        <taxon>Agaricomycotina</taxon>
        <taxon>Tremellomycetes</taxon>
        <taxon>Tremellales</taxon>
        <taxon>Rhynchogastremaceae</taxon>
        <taxon>Papiliotrema</taxon>
    </lineage>
</organism>
<dbReference type="SUPFAM" id="SSF53092">
    <property type="entry name" value="Creatinase/prolidase N-terminal domain"/>
    <property type="match status" value="1"/>
</dbReference>
<comment type="similarity">
    <text evidence="2 6">Belongs to the peptidase M24B family.</text>
</comment>
<dbReference type="PANTHER" id="PTHR43226:SF1">
    <property type="entry name" value="XAA-PRO DIPEPTIDASE"/>
    <property type="match status" value="1"/>
</dbReference>
<dbReference type="SUPFAM" id="SSF55920">
    <property type="entry name" value="Creatinase/aminopeptidase"/>
    <property type="match status" value="2"/>
</dbReference>
<proteinExistence type="inferred from homology"/>
<dbReference type="Gene3D" id="3.90.230.10">
    <property type="entry name" value="Creatinase/methionine aminopeptidase superfamily"/>
    <property type="match status" value="1"/>
</dbReference>